<dbReference type="Proteomes" id="UP000032141">
    <property type="component" value="Chromosome C3"/>
</dbReference>
<accession>A0A0D3B0X3</accession>
<keyword evidence="2" id="KW-1185">Reference proteome</keyword>
<name>A0A0D3B0X3_BRAOL</name>
<sequence length="69" mass="8143">MTKDFKQISHISRQDSTVRIIITNIHSRVSSTYFHYNTYIGTRTKPNKYTYKSNIIILGEILRGRPQKL</sequence>
<organism evidence="1 2">
    <name type="scientific">Brassica oleracea var. oleracea</name>
    <dbReference type="NCBI Taxonomy" id="109376"/>
    <lineage>
        <taxon>Eukaryota</taxon>
        <taxon>Viridiplantae</taxon>
        <taxon>Streptophyta</taxon>
        <taxon>Embryophyta</taxon>
        <taxon>Tracheophyta</taxon>
        <taxon>Spermatophyta</taxon>
        <taxon>Magnoliopsida</taxon>
        <taxon>eudicotyledons</taxon>
        <taxon>Gunneridae</taxon>
        <taxon>Pentapetalae</taxon>
        <taxon>rosids</taxon>
        <taxon>malvids</taxon>
        <taxon>Brassicales</taxon>
        <taxon>Brassicaceae</taxon>
        <taxon>Brassiceae</taxon>
        <taxon>Brassica</taxon>
    </lineage>
</organism>
<dbReference type="EnsemblPlants" id="Bo3g009060.1">
    <property type="protein sequence ID" value="Bo3g009060.1"/>
    <property type="gene ID" value="Bo3g009060"/>
</dbReference>
<protein>
    <submittedName>
        <fullName evidence="1">Uncharacterized protein</fullName>
    </submittedName>
</protein>
<reference evidence="1 2" key="1">
    <citation type="journal article" date="2014" name="Genome Biol.">
        <title>Transcriptome and methylome profiling reveals relics of genome dominance in the mesopolyploid Brassica oleracea.</title>
        <authorList>
            <person name="Parkin I.A."/>
            <person name="Koh C."/>
            <person name="Tang H."/>
            <person name="Robinson S.J."/>
            <person name="Kagale S."/>
            <person name="Clarke W.E."/>
            <person name="Town C.D."/>
            <person name="Nixon J."/>
            <person name="Krishnakumar V."/>
            <person name="Bidwell S.L."/>
            <person name="Denoeud F."/>
            <person name="Belcram H."/>
            <person name="Links M.G."/>
            <person name="Just J."/>
            <person name="Clarke C."/>
            <person name="Bender T."/>
            <person name="Huebert T."/>
            <person name="Mason A.S."/>
            <person name="Pires J.C."/>
            <person name="Barker G."/>
            <person name="Moore J."/>
            <person name="Walley P.G."/>
            <person name="Manoli S."/>
            <person name="Batley J."/>
            <person name="Edwards D."/>
            <person name="Nelson M.N."/>
            <person name="Wang X."/>
            <person name="Paterson A.H."/>
            <person name="King G."/>
            <person name="Bancroft I."/>
            <person name="Chalhoub B."/>
            <person name="Sharpe A.G."/>
        </authorList>
    </citation>
    <scope>NUCLEOTIDE SEQUENCE</scope>
    <source>
        <strain evidence="1 2">cv. TO1000</strain>
    </source>
</reference>
<proteinExistence type="predicted"/>
<dbReference type="AlphaFoldDB" id="A0A0D3B0X3"/>
<dbReference type="Gramene" id="Bo3g009060.1">
    <property type="protein sequence ID" value="Bo3g009060.1"/>
    <property type="gene ID" value="Bo3g009060"/>
</dbReference>
<evidence type="ECO:0000313" key="2">
    <source>
        <dbReference type="Proteomes" id="UP000032141"/>
    </source>
</evidence>
<evidence type="ECO:0000313" key="1">
    <source>
        <dbReference type="EnsemblPlants" id="Bo3g009060.1"/>
    </source>
</evidence>
<dbReference type="OMA" id="HYNTYIG"/>
<dbReference type="HOGENOM" id="CLU_2779346_0_0_1"/>
<reference evidence="1" key="2">
    <citation type="submission" date="2015-03" db="UniProtKB">
        <authorList>
            <consortium name="EnsemblPlants"/>
        </authorList>
    </citation>
    <scope>IDENTIFICATION</scope>
</reference>